<evidence type="ECO:0000256" key="4">
    <source>
        <dbReference type="ARBA" id="ARBA00022452"/>
    </source>
</evidence>
<dbReference type="InterPro" id="IPR012910">
    <property type="entry name" value="Plug_dom"/>
</dbReference>
<dbReference type="AlphaFoldDB" id="A0A140HL98"/>
<keyword evidence="13 14" id="KW-0998">Cell outer membrane</keyword>
<dbReference type="InterPro" id="IPR000531">
    <property type="entry name" value="Beta-barrel_TonB"/>
</dbReference>
<name>A0A140HL98_9BURK</name>
<reference evidence="18 19" key="1">
    <citation type="journal article" date="2014" name="Int. J. Syst. Evol. Microbiol.">
        <title>Ramlibacter solisilvae sp. nov., isolated from forest soil, and emended description of the genus Ramlibacter.</title>
        <authorList>
            <person name="Lee H.J."/>
            <person name="Lee S.H."/>
            <person name="Lee S.S."/>
            <person name="Lee J.S."/>
            <person name="Kim Y."/>
            <person name="Kim S.C."/>
            <person name="Jeon C.O."/>
        </authorList>
    </citation>
    <scope>NUCLEOTIDE SEQUENCE [LARGE SCALE GENOMIC DNA]</scope>
    <source>
        <strain evidence="18 19">5-10</strain>
    </source>
</reference>
<evidence type="ECO:0000256" key="9">
    <source>
        <dbReference type="ARBA" id="ARBA00023065"/>
    </source>
</evidence>
<keyword evidence="9" id="KW-0406">Ion transport</keyword>
<dbReference type="Gene3D" id="2.170.130.10">
    <property type="entry name" value="TonB-dependent receptor, plug domain"/>
    <property type="match status" value="1"/>
</dbReference>
<accession>A0A140HL98</accession>
<dbReference type="CDD" id="cd01347">
    <property type="entry name" value="ligand_gated_channel"/>
    <property type="match status" value="1"/>
</dbReference>
<keyword evidence="11 14" id="KW-0472">Membrane</keyword>
<dbReference type="Gene3D" id="2.40.170.20">
    <property type="entry name" value="TonB-dependent receptor, beta-barrel domain"/>
    <property type="match status" value="1"/>
</dbReference>
<evidence type="ECO:0000256" key="14">
    <source>
        <dbReference type="PROSITE-ProRule" id="PRU01360"/>
    </source>
</evidence>
<feature type="domain" description="TonB-dependent receptor-like beta-barrel" evidence="16">
    <location>
        <begin position="214"/>
        <end position="663"/>
    </location>
</feature>
<evidence type="ECO:0000313" key="18">
    <source>
        <dbReference type="EMBL" id="AMO25631.1"/>
    </source>
</evidence>
<protein>
    <submittedName>
        <fullName evidence="18">TonB-dependent receptor</fullName>
    </submittedName>
</protein>
<evidence type="ECO:0000256" key="8">
    <source>
        <dbReference type="ARBA" id="ARBA00023004"/>
    </source>
</evidence>
<evidence type="ECO:0000256" key="10">
    <source>
        <dbReference type="ARBA" id="ARBA00023077"/>
    </source>
</evidence>
<evidence type="ECO:0000256" key="1">
    <source>
        <dbReference type="ARBA" id="ARBA00004571"/>
    </source>
</evidence>
<sequence>MWACSCAATGAAMAQQTTALQPVTVTATRTEAAPFDVPASVSVIDGERMRSAARPEINLSESIFVVPGVVARDRQNYAQDLQLSIRGFGSRSTFGVRGVRLYVDGIPATMPDGQGQLSHFDLASAGRLEVLRGPFSVLYGNSSGGVVQLFTDPGQGPAQATGTLALGSDALVRPGVRVTGSTPSLGYVASINHLGYDGWRDHSEVRRDLGNARLDFQTGEGRQWTVVANALDLRAQDPLGLTRTQFDSNPRSVDPAALQFDTRKTVDQQQLGLVHEARLAQGDLLRFMLYAGHRDTTQFQAIPVAPQLSPLHPGGVIGLDRDYAGADLRWTRRTQLGGGPFEMVAGLAYDQMQEHRQGWQNFVGTSLGVQGALRRDEDNQVSNIDPYLQALWKPAPRWTVTAGVRHSSVRFESDDHYIVPPNGNDSGSVNYGATLPAVALMYALSPQAHVYGAYGRGFETPTFNELAYRPSGAPGLNFGLQPSRSDNFELGLKGRAAPDALRSEWTAAVFQTNTQDEIVTQTNVGGRSTFQNAGATRRRGVELSWLKELPLQWQFQLAQTWLDARYRDSFTTCASTPCTTPTLVIPAGNRIPGTARSVTGAELVWQPPKGWRAGAELRYSSEVWVNDANTEAAPAYTTVAVHAGYVIDFKGWLLNAAARIDNLFDRRYAGSVIVNEGNGRYYEPAPGRTWIVKVTGTYAF</sequence>
<dbReference type="PANTHER" id="PTHR32552:SF89">
    <property type="entry name" value="CATECHOLATE SIDEROPHORE RECEPTOR FIU"/>
    <property type="match status" value="1"/>
</dbReference>
<dbReference type="GO" id="GO:0015344">
    <property type="term" value="F:siderophore uptake transmembrane transporter activity"/>
    <property type="evidence" value="ECO:0007669"/>
    <property type="project" value="TreeGrafter"/>
</dbReference>
<dbReference type="SUPFAM" id="SSF56935">
    <property type="entry name" value="Porins"/>
    <property type="match status" value="1"/>
</dbReference>
<evidence type="ECO:0000313" key="19">
    <source>
        <dbReference type="Proteomes" id="UP000070433"/>
    </source>
</evidence>
<dbReference type="PROSITE" id="PS52016">
    <property type="entry name" value="TONB_DEPENDENT_REC_3"/>
    <property type="match status" value="1"/>
</dbReference>
<keyword evidence="8" id="KW-0408">Iron</keyword>
<dbReference type="Pfam" id="PF07715">
    <property type="entry name" value="Plug"/>
    <property type="match status" value="1"/>
</dbReference>
<evidence type="ECO:0000256" key="5">
    <source>
        <dbReference type="ARBA" id="ARBA00022496"/>
    </source>
</evidence>
<evidence type="ECO:0000256" key="7">
    <source>
        <dbReference type="ARBA" id="ARBA00022729"/>
    </source>
</evidence>
<comment type="similarity">
    <text evidence="2 14 15">Belongs to the TonB-dependent receptor family.</text>
</comment>
<evidence type="ECO:0000256" key="12">
    <source>
        <dbReference type="ARBA" id="ARBA00023170"/>
    </source>
</evidence>
<comment type="subcellular location">
    <subcellularLocation>
        <location evidence="1 14">Cell outer membrane</location>
        <topology evidence="1 14">Multi-pass membrane protein</topology>
    </subcellularLocation>
</comment>
<organism evidence="18 19">
    <name type="scientific">Ramlibacter tataouinensis</name>
    <dbReference type="NCBI Taxonomy" id="94132"/>
    <lineage>
        <taxon>Bacteria</taxon>
        <taxon>Pseudomonadati</taxon>
        <taxon>Pseudomonadota</taxon>
        <taxon>Betaproteobacteria</taxon>
        <taxon>Burkholderiales</taxon>
        <taxon>Comamonadaceae</taxon>
        <taxon>Ramlibacter</taxon>
    </lineage>
</organism>
<keyword evidence="10 15" id="KW-0798">TonB box</keyword>
<evidence type="ECO:0000256" key="3">
    <source>
        <dbReference type="ARBA" id="ARBA00022448"/>
    </source>
</evidence>
<dbReference type="InterPro" id="IPR037066">
    <property type="entry name" value="Plug_dom_sf"/>
</dbReference>
<keyword evidence="3 14" id="KW-0813">Transport</keyword>
<evidence type="ECO:0000256" key="6">
    <source>
        <dbReference type="ARBA" id="ARBA00022692"/>
    </source>
</evidence>
<dbReference type="EMBL" id="CP010951">
    <property type="protein sequence ID" value="AMO25631.1"/>
    <property type="molecule type" value="Genomic_DNA"/>
</dbReference>
<keyword evidence="7" id="KW-0732">Signal</keyword>
<evidence type="ECO:0000259" key="16">
    <source>
        <dbReference type="Pfam" id="PF00593"/>
    </source>
</evidence>
<evidence type="ECO:0000259" key="17">
    <source>
        <dbReference type="Pfam" id="PF07715"/>
    </source>
</evidence>
<keyword evidence="5" id="KW-0410">Iron transport</keyword>
<dbReference type="GO" id="GO:0009279">
    <property type="term" value="C:cell outer membrane"/>
    <property type="evidence" value="ECO:0007669"/>
    <property type="project" value="UniProtKB-SubCell"/>
</dbReference>
<evidence type="ECO:0000256" key="13">
    <source>
        <dbReference type="ARBA" id="ARBA00023237"/>
    </source>
</evidence>
<evidence type="ECO:0000256" key="15">
    <source>
        <dbReference type="RuleBase" id="RU003357"/>
    </source>
</evidence>
<keyword evidence="4 14" id="KW-1134">Transmembrane beta strand</keyword>
<dbReference type="Proteomes" id="UP000070433">
    <property type="component" value="Chromosome"/>
</dbReference>
<keyword evidence="6 14" id="KW-0812">Transmembrane</keyword>
<keyword evidence="12 18" id="KW-0675">Receptor</keyword>
<evidence type="ECO:0000256" key="2">
    <source>
        <dbReference type="ARBA" id="ARBA00009810"/>
    </source>
</evidence>
<feature type="domain" description="TonB-dependent receptor plug" evidence="17">
    <location>
        <begin position="35"/>
        <end position="146"/>
    </location>
</feature>
<gene>
    <name evidence="18" type="ORF">UC35_21100</name>
</gene>
<proteinExistence type="inferred from homology"/>
<dbReference type="Pfam" id="PF00593">
    <property type="entry name" value="TonB_dep_Rec_b-barrel"/>
    <property type="match status" value="1"/>
</dbReference>
<dbReference type="PANTHER" id="PTHR32552">
    <property type="entry name" value="FERRICHROME IRON RECEPTOR-RELATED"/>
    <property type="match status" value="1"/>
</dbReference>
<dbReference type="InterPro" id="IPR036942">
    <property type="entry name" value="Beta-barrel_TonB_sf"/>
</dbReference>
<evidence type="ECO:0000256" key="11">
    <source>
        <dbReference type="ARBA" id="ARBA00023136"/>
    </source>
</evidence>
<keyword evidence="19" id="KW-1185">Reference proteome</keyword>
<dbReference type="PATRIC" id="fig|94132.3.peg.4303"/>
<dbReference type="InterPro" id="IPR039426">
    <property type="entry name" value="TonB-dep_rcpt-like"/>
</dbReference>